<evidence type="ECO:0000313" key="1">
    <source>
        <dbReference type="EMBL" id="MDP9825192.1"/>
    </source>
</evidence>
<organism evidence="1 2">
    <name type="scientific">Kineosporia succinea</name>
    <dbReference type="NCBI Taxonomy" id="84632"/>
    <lineage>
        <taxon>Bacteria</taxon>
        <taxon>Bacillati</taxon>
        <taxon>Actinomycetota</taxon>
        <taxon>Actinomycetes</taxon>
        <taxon>Kineosporiales</taxon>
        <taxon>Kineosporiaceae</taxon>
        <taxon>Kineosporia</taxon>
    </lineage>
</organism>
<comment type="caution">
    <text evidence="1">The sequence shown here is derived from an EMBL/GenBank/DDBJ whole genome shotgun (WGS) entry which is preliminary data.</text>
</comment>
<sequence length="91" mass="9902">MMHTIRAGSKPATDPFAVLVASPRGNGFRLTRFASNDLDGLDGMATWLTEEQIFDLGLQLPCNSGECDGDPEEDACLEPALPGSNWCERHH</sequence>
<gene>
    <name evidence="1" type="ORF">J2S57_000941</name>
</gene>
<keyword evidence="2" id="KW-1185">Reference proteome</keyword>
<name>A0ABT9NXP7_9ACTN</name>
<dbReference type="Proteomes" id="UP001235712">
    <property type="component" value="Unassembled WGS sequence"/>
</dbReference>
<accession>A0ABT9NXP7</accession>
<reference evidence="1 2" key="1">
    <citation type="submission" date="2023-07" db="EMBL/GenBank/DDBJ databases">
        <title>Sequencing the genomes of 1000 actinobacteria strains.</title>
        <authorList>
            <person name="Klenk H.-P."/>
        </authorList>
    </citation>
    <scope>NUCLEOTIDE SEQUENCE [LARGE SCALE GENOMIC DNA]</scope>
    <source>
        <strain evidence="1 2">DSM 44388</strain>
    </source>
</reference>
<proteinExistence type="predicted"/>
<dbReference type="EMBL" id="JAUSQZ010000001">
    <property type="protein sequence ID" value="MDP9825192.1"/>
    <property type="molecule type" value="Genomic_DNA"/>
</dbReference>
<evidence type="ECO:0000313" key="2">
    <source>
        <dbReference type="Proteomes" id="UP001235712"/>
    </source>
</evidence>
<protein>
    <submittedName>
        <fullName evidence="1">Uncharacterized protein</fullName>
    </submittedName>
</protein>
<dbReference type="RefSeq" id="WP_307238725.1">
    <property type="nucleotide sequence ID" value="NZ_JAUSQZ010000001.1"/>
</dbReference>